<proteinExistence type="predicted"/>
<accession>A0A7K1SUM1</accession>
<dbReference type="RefSeq" id="WP_157564512.1">
    <property type="nucleotide sequence ID" value="NZ_WPIK01000003.1"/>
</dbReference>
<sequence>MYKDEVLLQRAKKLIEAKLGWGGSKNWVNQDFIALSKRINEETGSSVSHITLKRIWGKVNYDGLPQTYTLNTLVKFIGYDSWRDFIVKNDESMVSAELQTEAEPGPVINGRVNKRASLILMFIVVGLSFATFKLVRHKTPNPVEYTFSSHTTLNAGIPNSVIFDYDATKAPDDSVIIQQSWDTRLQRKVSKNDHQTTLIYYFPGFFKPKLIVSSNIVKEQDLLLKSDGWVAALLDKDVPIYFKKNDVMRDGKMSLPIEKIKSQHIGLAPKPPVLSFCNVQDFGELYSDDFEFETSLKNDYRSESSVCQMTNIYLLCKGTAINIPLCSKGCESALNFFFTTYEVSGKKRDLSAFGVDFNSFTKVRVQSKAGKAKVFLNDKLAFVVDHGITKSKIIGIDIAFQGTGSVDYVKLRNEKVSFEDGF</sequence>
<dbReference type="Proteomes" id="UP000462014">
    <property type="component" value="Unassembled WGS sequence"/>
</dbReference>
<organism evidence="1 2">
    <name type="scientific">Mucilaginibacter arboris</name>
    <dbReference type="NCBI Taxonomy" id="2682090"/>
    <lineage>
        <taxon>Bacteria</taxon>
        <taxon>Pseudomonadati</taxon>
        <taxon>Bacteroidota</taxon>
        <taxon>Sphingobacteriia</taxon>
        <taxon>Sphingobacteriales</taxon>
        <taxon>Sphingobacteriaceae</taxon>
        <taxon>Mucilaginibacter</taxon>
    </lineage>
</organism>
<protein>
    <submittedName>
        <fullName evidence="1">Uncharacterized protein</fullName>
    </submittedName>
</protein>
<keyword evidence="2" id="KW-1185">Reference proteome</keyword>
<comment type="caution">
    <text evidence="1">The sequence shown here is derived from an EMBL/GenBank/DDBJ whole genome shotgun (WGS) entry which is preliminary data.</text>
</comment>
<evidence type="ECO:0000313" key="1">
    <source>
        <dbReference type="EMBL" id="MVN20750.1"/>
    </source>
</evidence>
<dbReference type="AlphaFoldDB" id="A0A7K1SUM1"/>
<gene>
    <name evidence="1" type="ORF">GO621_04290</name>
</gene>
<evidence type="ECO:0000313" key="2">
    <source>
        <dbReference type="Proteomes" id="UP000462014"/>
    </source>
</evidence>
<name>A0A7K1SUM1_9SPHI</name>
<dbReference type="EMBL" id="WPIK01000003">
    <property type="protein sequence ID" value="MVN20750.1"/>
    <property type="molecule type" value="Genomic_DNA"/>
</dbReference>
<reference evidence="1 2" key="1">
    <citation type="submission" date="2019-12" db="EMBL/GenBank/DDBJ databases">
        <title>Mucilaginibacter sp. HMF7410 genome sequencing and assembly.</title>
        <authorList>
            <person name="Kang H."/>
            <person name="Cha I."/>
            <person name="Kim H."/>
            <person name="Joh K."/>
        </authorList>
    </citation>
    <scope>NUCLEOTIDE SEQUENCE [LARGE SCALE GENOMIC DNA]</scope>
    <source>
        <strain evidence="1 2">HMF7410</strain>
    </source>
</reference>